<dbReference type="OrthoDB" id="2431824at2759"/>
<gene>
    <name evidence="1" type="ORF">C2G38_2160110</name>
</gene>
<dbReference type="AlphaFoldDB" id="A0A397W2U7"/>
<reference evidence="1 2" key="1">
    <citation type="submission" date="2018-06" db="EMBL/GenBank/DDBJ databases">
        <title>Comparative genomics reveals the genomic features of Rhizophagus irregularis, R. cerebriforme, R. diaphanum and Gigaspora rosea, and their symbiotic lifestyle signature.</title>
        <authorList>
            <person name="Morin E."/>
            <person name="San Clemente H."/>
            <person name="Chen E.C.H."/>
            <person name="De La Providencia I."/>
            <person name="Hainaut M."/>
            <person name="Kuo A."/>
            <person name="Kohler A."/>
            <person name="Murat C."/>
            <person name="Tang N."/>
            <person name="Roy S."/>
            <person name="Loubradou J."/>
            <person name="Henrissat B."/>
            <person name="Grigoriev I.V."/>
            <person name="Corradi N."/>
            <person name="Roux C."/>
            <person name="Martin F.M."/>
        </authorList>
    </citation>
    <scope>NUCLEOTIDE SEQUENCE [LARGE SCALE GENOMIC DNA]</scope>
    <source>
        <strain evidence="1 2">DAOM 194757</strain>
    </source>
</reference>
<proteinExistence type="predicted"/>
<dbReference type="Proteomes" id="UP000266673">
    <property type="component" value="Unassembled WGS sequence"/>
</dbReference>
<accession>A0A397W2U7</accession>
<comment type="caution">
    <text evidence="1">The sequence shown here is derived from an EMBL/GenBank/DDBJ whole genome shotgun (WGS) entry which is preliminary data.</text>
</comment>
<evidence type="ECO:0000313" key="1">
    <source>
        <dbReference type="EMBL" id="RIB27599.1"/>
    </source>
</evidence>
<evidence type="ECO:0000313" key="2">
    <source>
        <dbReference type="Proteomes" id="UP000266673"/>
    </source>
</evidence>
<organism evidence="1 2">
    <name type="scientific">Gigaspora rosea</name>
    <dbReference type="NCBI Taxonomy" id="44941"/>
    <lineage>
        <taxon>Eukaryota</taxon>
        <taxon>Fungi</taxon>
        <taxon>Fungi incertae sedis</taxon>
        <taxon>Mucoromycota</taxon>
        <taxon>Glomeromycotina</taxon>
        <taxon>Glomeromycetes</taxon>
        <taxon>Diversisporales</taxon>
        <taxon>Gigasporaceae</taxon>
        <taxon>Gigaspora</taxon>
    </lineage>
</organism>
<keyword evidence="2" id="KW-1185">Reference proteome</keyword>
<protein>
    <submittedName>
        <fullName evidence="1">Uncharacterized protein</fullName>
    </submittedName>
</protein>
<name>A0A397W2U7_9GLOM</name>
<dbReference type="EMBL" id="QKWP01000093">
    <property type="protein sequence ID" value="RIB27599.1"/>
    <property type="molecule type" value="Genomic_DNA"/>
</dbReference>
<sequence>MSLKKLDSSLSESSIISKTESLTLLNDKQKSKLSSFLSTSLCDDFINLTAASSEASDLEIPEIDIDDLMQTTDDETDVINTHNFFTKNLCINKIRHSLIPIEYPFTSSKGIAIIYNISK</sequence>